<name>A0A0F9AXA9_9ZZZZ</name>
<dbReference type="Gene3D" id="3.40.50.1240">
    <property type="entry name" value="Phosphoglycerate mutase-like"/>
    <property type="match status" value="1"/>
</dbReference>
<dbReference type="PANTHER" id="PTHR20935:SF0">
    <property type="entry name" value="SERINE_THREONINE-PROTEIN PHOSPHATASE PGAM5, MITOCHONDRIAL"/>
    <property type="match status" value="1"/>
</dbReference>
<dbReference type="EMBL" id="LAZR01040539">
    <property type="protein sequence ID" value="KKL14239.1"/>
    <property type="molecule type" value="Genomic_DNA"/>
</dbReference>
<comment type="caution">
    <text evidence="2">The sequence shown here is derived from an EMBL/GenBank/DDBJ whole genome shotgun (WGS) entry which is preliminary data.</text>
</comment>
<dbReference type="InterPro" id="IPR013078">
    <property type="entry name" value="His_Pase_superF_clade-1"/>
</dbReference>
<dbReference type="SUPFAM" id="SSF53254">
    <property type="entry name" value="Phosphoglycerate mutase-like"/>
    <property type="match status" value="1"/>
</dbReference>
<evidence type="ECO:0000256" key="1">
    <source>
        <dbReference type="ARBA" id="ARBA00022801"/>
    </source>
</evidence>
<dbReference type="Pfam" id="PF00300">
    <property type="entry name" value="His_Phos_1"/>
    <property type="match status" value="1"/>
</dbReference>
<dbReference type="InterPro" id="IPR051021">
    <property type="entry name" value="Mito_Ser/Thr_phosphatase"/>
</dbReference>
<dbReference type="PANTHER" id="PTHR20935">
    <property type="entry name" value="PHOSPHOGLYCERATE MUTASE-RELATED"/>
    <property type="match status" value="1"/>
</dbReference>
<sequence length="220" mass="23586">MTELILIRHGQASFGAADYDVLSKLGHRQSVALGQALAATGCQPDAVFMGGQRRHRETLEGLAQGLALDPGAAVIDEGLNEFAFGALLDARHGKGIRPEGMGKDRAAHFRELRDCVLCWQRDELSGVPERFAQFTDRVVAAHDAMARAGKTVLAVSSGGAISRLVAHVMQAPPAQMIQLQLQMKNSAVTRLRIGRGGTVLQTFNETPHIGPHSADLLSYS</sequence>
<evidence type="ECO:0000313" key="2">
    <source>
        <dbReference type="EMBL" id="KKL14239.1"/>
    </source>
</evidence>
<reference evidence="2" key="1">
    <citation type="journal article" date="2015" name="Nature">
        <title>Complex archaea that bridge the gap between prokaryotes and eukaryotes.</title>
        <authorList>
            <person name="Spang A."/>
            <person name="Saw J.H."/>
            <person name="Jorgensen S.L."/>
            <person name="Zaremba-Niedzwiedzka K."/>
            <person name="Martijn J."/>
            <person name="Lind A.E."/>
            <person name="van Eijk R."/>
            <person name="Schleper C."/>
            <person name="Guy L."/>
            <person name="Ettema T.J."/>
        </authorList>
    </citation>
    <scope>NUCLEOTIDE SEQUENCE</scope>
</reference>
<organism evidence="2">
    <name type="scientific">marine sediment metagenome</name>
    <dbReference type="NCBI Taxonomy" id="412755"/>
    <lineage>
        <taxon>unclassified sequences</taxon>
        <taxon>metagenomes</taxon>
        <taxon>ecological metagenomes</taxon>
    </lineage>
</organism>
<dbReference type="CDD" id="cd07067">
    <property type="entry name" value="HP_PGM_like"/>
    <property type="match status" value="1"/>
</dbReference>
<dbReference type="InterPro" id="IPR029033">
    <property type="entry name" value="His_PPase_superfam"/>
</dbReference>
<dbReference type="GO" id="GO:0016787">
    <property type="term" value="F:hydrolase activity"/>
    <property type="evidence" value="ECO:0007669"/>
    <property type="project" value="UniProtKB-KW"/>
</dbReference>
<accession>A0A0F9AXA9</accession>
<dbReference type="SMART" id="SM00855">
    <property type="entry name" value="PGAM"/>
    <property type="match status" value="1"/>
</dbReference>
<dbReference type="AlphaFoldDB" id="A0A0F9AXA9"/>
<protein>
    <submittedName>
        <fullName evidence="2">Uncharacterized protein</fullName>
    </submittedName>
</protein>
<gene>
    <name evidence="2" type="ORF">LCGC14_2517710</name>
</gene>
<keyword evidence="1" id="KW-0378">Hydrolase</keyword>
<proteinExistence type="predicted"/>